<sequence length="79" mass="9018">MEICVLQHHCVIIRASSLKQKAATSYMRNNRFGKKKNIYQEMDLTDFAILPSYLTAFSRGIIRVITVERIGGTSTLRVI</sequence>
<evidence type="ECO:0000313" key="2">
    <source>
        <dbReference type="Proteomes" id="UP001430953"/>
    </source>
</evidence>
<keyword evidence="2" id="KW-1185">Reference proteome</keyword>
<comment type="caution">
    <text evidence="1">The sequence shown here is derived from an EMBL/GenBank/DDBJ whole genome shotgun (WGS) entry which is preliminary data.</text>
</comment>
<protein>
    <submittedName>
        <fullName evidence="1">Uncharacterized protein</fullName>
    </submittedName>
</protein>
<organism evidence="1 2">
    <name type="scientific">Cardiocondyla obscurior</name>
    <dbReference type="NCBI Taxonomy" id="286306"/>
    <lineage>
        <taxon>Eukaryota</taxon>
        <taxon>Metazoa</taxon>
        <taxon>Ecdysozoa</taxon>
        <taxon>Arthropoda</taxon>
        <taxon>Hexapoda</taxon>
        <taxon>Insecta</taxon>
        <taxon>Pterygota</taxon>
        <taxon>Neoptera</taxon>
        <taxon>Endopterygota</taxon>
        <taxon>Hymenoptera</taxon>
        <taxon>Apocrita</taxon>
        <taxon>Aculeata</taxon>
        <taxon>Formicoidea</taxon>
        <taxon>Formicidae</taxon>
        <taxon>Myrmicinae</taxon>
        <taxon>Cardiocondyla</taxon>
    </lineage>
</organism>
<dbReference type="EMBL" id="JADYXP020000022">
    <property type="protein sequence ID" value="KAL0102475.1"/>
    <property type="molecule type" value="Genomic_DNA"/>
</dbReference>
<accession>A0AAW2EHM1</accession>
<name>A0AAW2EHM1_9HYME</name>
<proteinExistence type="predicted"/>
<dbReference type="Proteomes" id="UP001430953">
    <property type="component" value="Unassembled WGS sequence"/>
</dbReference>
<gene>
    <name evidence="1" type="ORF">PUN28_018032</name>
</gene>
<reference evidence="1 2" key="1">
    <citation type="submission" date="2023-03" db="EMBL/GenBank/DDBJ databases">
        <title>High recombination rates correlate with genetic variation in Cardiocondyla obscurior ants.</title>
        <authorList>
            <person name="Errbii M."/>
        </authorList>
    </citation>
    <scope>NUCLEOTIDE SEQUENCE [LARGE SCALE GENOMIC DNA]</scope>
    <source>
        <strain evidence="1">Alpha-2009</strain>
        <tissue evidence="1">Whole body</tissue>
    </source>
</reference>
<evidence type="ECO:0000313" key="1">
    <source>
        <dbReference type="EMBL" id="KAL0102475.1"/>
    </source>
</evidence>
<dbReference type="AlphaFoldDB" id="A0AAW2EHM1"/>